<dbReference type="EMBL" id="JACRAF010000022">
    <property type="protein sequence ID" value="MBI4921631.1"/>
    <property type="molecule type" value="Genomic_DNA"/>
</dbReference>
<dbReference type="AlphaFoldDB" id="A0A933L160"/>
<dbReference type="CDD" id="cd00531">
    <property type="entry name" value="NTF2_like"/>
    <property type="match status" value="1"/>
</dbReference>
<proteinExistence type="predicted"/>
<protein>
    <submittedName>
        <fullName evidence="2">Nuclear transport factor 2 family protein</fullName>
    </submittedName>
</protein>
<feature type="domain" description="SnoaL-like" evidence="1">
    <location>
        <begin position="10"/>
        <end position="131"/>
    </location>
</feature>
<dbReference type="InterPro" id="IPR032710">
    <property type="entry name" value="NTF2-like_dom_sf"/>
</dbReference>
<gene>
    <name evidence="2" type="ORF">HY834_07760</name>
</gene>
<evidence type="ECO:0000259" key="1">
    <source>
        <dbReference type="Pfam" id="PF13577"/>
    </source>
</evidence>
<dbReference type="Gene3D" id="3.10.450.50">
    <property type="match status" value="1"/>
</dbReference>
<name>A0A933L160_9HYPH</name>
<dbReference type="SUPFAM" id="SSF54427">
    <property type="entry name" value="NTF2-like"/>
    <property type="match status" value="1"/>
</dbReference>
<reference evidence="2" key="1">
    <citation type="submission" date="2020-07" db="EMBL/GenBank/DDBJ databases">
        <title>Huge and variable diversity of episymbiotic CPR bacteria and DPANN archaea in groundwater ecosystems.</title>
        <authorList>
            <person name="He C.Y."/>
            <person name="Keren R."/>
            <person name="Whittaker M."/>
            <person name="Farag I.F."/>
            <person name="Doudna J."/>
            <person name="Cate J.H.D."/>
            <person name="Banfield J.F."/>
        </authorList>
    </citation>
    <scope>NUCLEOTIDE SEQUENCE</scope>
    <source>
        <strain evidence="2">NC_groundwater_1586_Pr3_B-0.1um_66_15</strain>
    </source>
</reference>
<sequence>MGFGPRSAAELADLDCLERLVTTYSRAIDRRDFALLRSLYHDDAVEEHGEMFSGSPDAYVDFVRTALAGYAATAHYVVHSLFELDGDAAEGETYKINYHRTHGADAREVITGSRSLDRFARRDGEWRFLRRSVVIDWARTRPADASAYDDFAAGSPHGSPGAGDLSYVVLELLGRRGD</sequence>
<dbReference type="Proteomes" id="UP000782610">
    <property type="component" value="Unassembled WGS sequence"/>
</dbReference>
<dbReference type="Pfam" id="PF13577">
    <property type="entry name" value="SnoaL_4"/>
    <property type="match status" value="1"/>
</dbReference>
<accession>A0A933L160</accession>
<evidence type="ECO:0000313" key="2">
    <source>
        <dbReference type="EMBL" id="MBI4921631.1"/>
    </source>
</evidence>
<dbReference type="InterPro" id="IPR037401">
    <property type="entry name" value="SnoaL-like"/>
</dbReference>
<evidence type="ECO:0000313" key="3">
    <source>
        <dbReference type="Proteomes" id="UP000782610"/>
    </source>
</evidence>
<organism evidence="2 3">
    <name type="scientific">Devosia nanyangense</name>
    <dbReference type="NCBI Taxonomy" id="1228055"/>
    <lineage>
        <taxon>Bacteria</taxon>
        <taxon>Pseudomonadati</taxon>
        <taxon>Pseudomonadota</taxon>
        <taxon>Alphaproteobacteria</taxon>
        <taxon>Hyphomicrobiales</taxon>
        <taxon>Devosiaceae</taxon>
        <taxon>Devosia</taxon>
    </lineage>
</organism>
<comment type="caution">
    <text evidence="2">The sequence shown here is derived from an EMBL/GenBank/DDBJ whole genome shotgun (WGS) entry which is preliminary data.</text>
</comment>